<dbReference type="AlphaFoldDB" id="A0A1F5KCK1"/>
<gene>
    <name evidence="2" type="ORF">A3F00_00745</name>
</gene>
<dbReference type="EMBL" id="MFDE01000015">
    <property type="protein sequence ID" value="OGE38663.1"/>
    <property type="molecule type" value="Genomic_DNA"/>
</dbReference>
<organism evidence="2 3">
    <name type="scientific">Candidatus Daviesbacteria bacterium RIFCSPHIGHO2_12_FULL_37_11</name>
    <dbReference type="NCBI Taxonomy" id="1797777"/>
    <lineage>
        <taxon>Bacteria</taxon>
        <taxon>Candidatus Daviesiibacteriota</taxon>
    </lineage>
</organism>
<evidence type="ECO:0000256" key="1">
    <source>
        <dbReference type="SAM" id="Phobius"/>
    </source>
</evidence>
<keyword evidence="1" id="KW-1133">Transmembrane helix</keyword>
<accession>A0A1F5KCK1</accession>
<name>A0A1F5KCK1_9BACT</name>
<protein>
    <submittedName>
        <fullName evidence="2">Uncharacterized protein</fullName>
    </submittedName>
</protein>
<sequence length="84" mass="9269">MKRIFTGIAFLLAEPKLSKGQWLFLAQSVRTFGDGILLGSAAAFFLPEVFGLKEPIQFNRFILLVVSGLFLIGLGVIIIKRGEE</sequence>
<keyword evidence="1" id="KW-0812">Transmembrane</keyword>
<feature type="transmembrane region" description="Helical" evidence="1">
    <location>
        <begin position="61"/>
        <end position="79"/>
    </location>
</feature>
<evidence type="ECO:0000313" key="3">
    <source>
        <dbReference type="Proteomes" id="UP000176527"/>
    </source>
</evidence>
<evidence type="ECO:0000313" key="2">
    <source>
        <dbReference type="EMBL" id="OGE38663.1"/>
    </source>
</evidence>
<keyword evidence="1" id="KW-0472">Membrane</keyword>
<reference evidence="2 3" key="1">
    <citation type="journal article" date="2016" name="Nat. Commun.">
        <title>Thousands of microbial genomes shed light on interconnected biogeochemical processes in an aquifer system.</title>
        <authorList>
            <person name="Anantharaman K."/>
            <person name="Brown C.T."/>
            <person name="Hug L.A."/>
            <person name="Sharon I."/>
            <person name="Castelle C.J."/>
            <person name="Probst A.J."/>
            <person name="Thomas B.C."/>
            <person name="Singh A."/>
            <person name="Wilkins M.J."/>
            <person name="Karaoz U."/>
            <person name="Brodie E.L."/>
            <person name="Williams K.H."/>
            <person name="Hubbard S.S."/>
            <person name="Banfield J.F."/>
        </authorList>
    </citation>
    <scope>NUCLEOTIDE SEQUENCE [LARGE SCALE GENOMIC DNA]</scope>
</reference>
<dbReference type="Proteomes" id="UP000176527">
    <property type="component" value="Unassembled WGS sequence"/>
</dbReference>
<proteinExistence type="predicted"/>
<comment type="caution">
    <text evidence="2">The sequence shown here is derived from an EMBL/GenBank/DDBJ whole genome shotgun (WGS) entry which is preliminary data.</text>
</comment>